<accession>A0ABU6TWA6</accession>
<evidence type="ECO:0000313" key="2">
    <source>
        <dbReference type="Proteomes" id="UP001341840"/>
    </source>
</evidence>
<dbReference type="EMBL" id="JASCZI010093242">
    <property type="protein sequence ID" value="MED6153181.1"/>
    <property type="molecule type" value="Genomic_DNA"/>
</dbReference>
<organism evidence="1 2">
    <name type="scientific">Stylosanthes scabra</name>
    <dbReference type="NCBI Taxonomy" id="79078"/>
    <lineage>
        <taxon>Eukaryota</taxon>
        <taxon>Viridiplantae</taxon>
        <taxon>Streptophyta</taxon>
        <taxon>Embryophyta</taxon>
        <taxon>Tracheophyta</taxon>
        <taxon>Spermatophyta</taxon>
        <taxon>Magnoliopsida</taxon>
        <taxon>eudicotyledons</taxon>
        <taxon>Gunneridae</taxon>
        <taxon>Pentapetalae</taxon>
        <taxon>rosids</taxon>
        <taxon>fabids</taxon>
        <taxon>Fabales</taxon>
        <taxon>Fabaceae</taxon>
        <taxon>Papilionoideae</taxon>
        <taxon>50 kb inversion clade</taxon>
        <taxon>dalbergioids sensu lato</taxon>
        <taxon>Dalbergieae</taxon>
        <taxon>Pterocarpus clade</taxon>
        <taxon>Stylosanthes</taxon>
    </lineage>
</organism>
<gene>
    <name evidence="1" type="ORF">PIB30_099190</name>
</gene>
<proteinExistence type="predicted"/>
<keyword evidence="2" id="KW-1185">Reference proteome</keyword>
<feature type="non-terminal residue" evidence="1">
    <location>
        <position position="65"/>
    </location>
</feature>
<dbReference type="Proteomes" id="UP001341840">
    <property type="component" value="Unassembled WGS sequence"/>
</dbReference>
<evidence type="ECO:0000313" key="1">
    <source>
        <dbReference type="EMBL" id="MED6153181.1"/>
    </source>
</evidence>
<name>A0ABU6TWA6_9FABA</name>
<protein>
    <submittedName>
        <fullName evidence="1">Uncharacterized protein</fullName>
    </submittedName>
</protein>
<sequence length="65" mass="7422">MYLESSQLQTFYDGLSNTSRILLDSSADGSLQLKILEEAMELIELVANNQYMFTSDRNIKRGVME</sequence>
<reference evidence="1 2" key="1">
    <citation type="journal article" date="2023" name="Plants (Basel)">
        <title>Bridging the Gap: Combining Genomics and Transcriptomics Approaches to Understand Stylosanthes scabra, an Orphan Legume from the Brazilian Caatinga.</title>
        <authorList>
            <person name="Ferreira-Neto J.R.C."/>
            <person name="da Silva M.D."/>
            <person name="Binneck E."/>
            <person name="de Melo N.F."/>
            <person name="da Silva R.H."/>
            <person name="de Melo A.L.T.M."/>
            <person name="Pandolfi V."/>
            <person name="Bustamante F.O."/>
            <person name="Brasileiro-Vidal A.C."/>
            <person name="Benko-Iseppon A.M."/>
        </authorList>
    </citation>
    <scope>NUCLEOTIDE SEQUENCE [LARGE SCALE GENOMIC DNA]</scope>
    <source>
        <tissue evidence="1">Leaves</tissue>
    </source>
</reference>
<comment type="caution">
    <text evidence="1">The sequence shown here is derived from an EMBL/GenBank/DDBJ whole genome shotgun (WGS) entry which is preliminary data.</text>
</comment>